<keyword evidence="2 3" id="KW-0802">TPR repeat</keyword>
<reference evidence="4" key="2">
    <citation type="journal article" date="2021" name="Microbiome">
        <title>Successional dynamics and alternative stable states in a saline activated sludge microbial community over 9 years.</title>
        <authorList>
            <person name="Wang Y."/>
            <person name="Ye J."/>
            <person name="Ju F."/>
            <person name="Liu L."/>
            <person name="Boyd J.A."/>
            <person name="Deng Y."/>
            <person name="Parks D.H."/>
            <person name="Jiang X."/>
            <person name="Yin X."/>
            <person name="Woodcroft B.J."/>
            <person name="Tyson G.W."/>
            <person name="Hugenholtz P."/>
            <person name="Polz M.F."/>
            <person name="Zhang T."/>
        </authorList>
    </citation>
    <scope>NUCLEOTIDE SEQUENCE</scope>
    <source>
        <strain evidence="4">HKST-UBA01</strain>
    </source>
</reference>
<protein>
    <submittedName>
        <fullName evidence="4">Tetratricopeptide repeat protein</fullName>
    </submittedName>
</protein>
<dbReference type="PROSITE" id="PS50293">
    <property type="entry name" value="TPR_REGION"/>
    <property type="match status" value="1"/>
</dbReference>
<dbReference type="SUPFAM" id="SSF48452">
    <property type="entry name" value="TPR-like"/>
    <property type="match status" value="2"/>
</dbReference>
<dbReference type="Pfam" id="PF13414">
    <property type="entry name" value="TPR_11"/>
    <property type="match status" value="1"/>
</dbReference>
<accession>A0A956RPS2</accession>
<keyword evidence="1" id="KW-0677">Repeat</keyword>
<sequence>MSSSREARAARMELVVDAWAAARAELESERDHHPGFADVRTLLGALYLEHGELEDALTEFEAAIAINSQYALPRFLRLVSLRQRDGALDPGLWQQEKLAERVEEPHRTLWTAWFLAQSGDAAGMEKALDHLEDERWSGLVRFYRWIWRGARDAKARRALQDALSGDSLYRNVLASRDWTITPDDPQHWNPASAAVYEKLGDVSARLGAPEGAEPHYEDAFLRHGDASRYELHRARLALGAGDEDRAVSCLRRAIELDPTSVDARIALGFEFQSQGYPQEAIVQFEVAARLRPRYADVQYNLGLLYEAQGRAEDAQRCFRLALEINPRYFQARTSLAHLLLHAGSHREALDVLRPLERQGIRSADLYVQQAEAHMALGQCEAAVKELQRAIELNPGYPRSYYVLGQAYRDLGLKRKAQEAWKQHLEKSRRWKEEQPVLEGEEWKP</sequence>
<dbReference type="InterPro" id="IPR011990">
    <property type="entry name" value="TPR-like_helical_dom_sf"/>
</dbReference>
<dbReference type="InterPro" id="IPR051685">
    <property type="entry name" value="Ycf3/AcsC/BcsC/TPR_MFPF"/>
</dbReference>
<dbReference type="Pfam" id="PF13432">
    <property type="entry name" value="TPR_16"/>
    <property type="match status" value="1"/>
</dbReference>
<organism evidence="4 5">
    <name type="scientific">Eiseniibacteriota bacterium</name>
    <dbReference type="NCBI Taxonomy" id="2212470"/>
    <lineage>
        <taxon>Bacteria</taxon>
        <taxon>Candidatus Eiseniibacteriota</taxon>
    </lineage>
</organism>
<dbReference type="PANTHER" id="PTHR44943">
    <property type="entry name" value="CELLULOSE SYNTHASE OPERON PROTEIN C"/>
    <property type="match status" value="1"/>
</dbReference>
<evidence type="ECO:0000256" key="3">
    <source>
        <dbReference type="PROSITE-ProRule" id="PRU00339"/>
    </source>
</evidence>
<reference evidence="4" key="1">
    <citation type="submission" date="2020-04" db="EMBL/GenBank/DDBJ databases">
        <authorList>
            <person name="Zhang T."/>
        </authorList>
    </citation>
    <scope>NUCLEOTIDE SEQUENCE</scope>
    <source>
        <strain evidence="4">HKST-UBA01</strain>
    </source>
</reference>
<dbReference type="Gene3D" id="1.25.40.10">
    <property type="entry name" value="Tetratricopeptide repeat domain"/>
    <property type="match status" value="2"/>
</dbReference>
<dbReference type="Proteomes" id="UP000697710">
    <property type="component" value="Unassembled WGS sequence"/>
</dbReference>
<dbReference type="SMART" id="SM00028">
    <property type="entry name" value="TPR"/>
    <property type="match status" value="7"/>
</dbReference>
<proteinExistence type="predicted"/>
<dbReference type="AlphaFoldDB" id="A0A956RPS2"/>
<gene>
    <name evidence="4" type="ORF">KC729_12440</name>
</gene>
<dbReference type="Pfam" id="PF13181">
    <property type="entry name" value="TPR_8"/>
    <property type="match status" value="1"/>
</dbReference>
<feature type="repeat" description="TPR" evidence="3">
    <location>
        <begin position="227"/>
        <end position="260"/>
    </location>
</feature>
<dbReference type="PROSITE" id="PS50005">
    <property type="entry name" value="TPR"/>
    <property type="match status" value="4"/>
</dbReference>
<evidence type="ECO:0000256" key="1">
    <source>
        <dbReference type="ARBA" id="ARBA00022737"/>
    </source>
</evidence>
<comment type="caution">
    <text evidence="4">The sequence shown here is derived from an EMBL/GenBank/DDBJ whole genome shotgun (WGS) entry which is preliminary data.</text>
</comment>
<feature type="repeat" description="TPR" evidence="3">
    <location>
        <begin position="295"/>
        <end position="328"/>
    </location>
</feature>
<feature type="repeat" description="TPR" evidence="3">
    <location>
        <begin position="37"/>
        <end position="70"/>
    </location>
</feature>
<feature type="repeat" description="TPR" evidence="3">
    <location>
        <begin position="363"/>
        <end position="396"/>
    </location>
</feature>
<evidence type="ECO:0000313" key="4">
    <source>
        <dbReference type="EMBL" id="MCA9728488.1"/>
    </source>
</evidence>
<dbReference type="EMBL" id="JAGQHR010000397">
    <property type="protein sequence ID" value="MCA9728488.1"/>
    <property type="molecule type" value="Genomic_DNA"/>
</dbReference>
<dbReference type="Pfam" id="PF00515">
    <property type="entry name" value="TPR_1"/>
    <property type="match status" value="1"/>
</dbReference>
<dbReference type="PANTHER" id="PTHR44943:SF4">
    <property type="entry name" value="TPR REPEAT-CONTAINING PROTEIN MJ0798"/>
    <property type="match status" value="1"/>
</dbReference>
<evidence type="ECO:0000256" key="2">
    <source>
        <dbReference type="ARBA" id="ARBA00022803"/>
    </source>
</evidence>
<dbReference type="InterPro" id="IPR019734">
    <property type="entry name" value="TPR_rpt"/>
</dbReference>
<name>A0A956RPS2_UNCEI</name>
<evidence type="ECO:0000313" key="5">
    <source>
        <dbReference type="Proteomes" id="UP000697710"/>
    </source>
</evidence>